<dbReference type="EMBL" id="MU007097">
    <property type="protein sequence ID" value="KAF2421550.1"/>
    <property type="molecule type" value="Genomic_DNA"/>
</dbReference>
<dbReference type="AlphaFoldDB" id="A0A9P4NHS9"/>
<evidence type="ECO:0000313" key="3">
    <source>
        <dbReference type="Proteomes" id="UP000800235"/>
    </source>
</evidence>
<gene>
    <name evidence="2" type="ORF">EJ08DRAFT_491728</name>
</gene>
<organism evidence="2 3">
    <name type="scientific">Tothia fuscella</name>
    <dbReference type="NCBI Taxonomy" id="1048955"/>
    <lineage>
        <taxon>Eukaryota</taxon>
        <taxon>Fungi</taxon>
        <taxon>Dikarya</taxon>
        <taxon>Ascomycota</taxon>
        <taxon>Pezizomycotina</taxon>
        <taxon>Dothideomycetes</taxon>
        <taxon>Pleosporomycetidae</taxon>
        <taxon>Venturiales</taxon>
        <taxon>Cylindrosympodiaceae</taxon>
        <taxon>Tothia</taxon>
    </lineage>
</organism>
<evidence type="ECO:0000313" key="2">
    <source>
        <dbReference type="EMBL" id="KAF2421550.1"/>
    </source>
</evidence>
<evidence type="ECO:0000256" key="1">
    <source>
        <dbReference type="SAM" id="MobiDB-lite"/>
    </source>
</evidence>
<proteinExistence type="predicted"/>
<keyword evidence="3" id="KW-1185">Reference proteome</keyword>
<feature type="compositionally biased region" description="Basic and acidic residues" evidence="1">
    <location>
        <begin position="314"/>
        <end position="329"/>
    </location>
</feature>
<feature type="region of interest" description="Disordered" evidence="1">
    <location>
        <begin position="221"/>
        <end position="242"/>
    </location>
</feature>
<accession>A0A9P4NHS9</accession>
<reference evidence="2" key="1">
    <citation type="journal article" date="2020" name="Stud. Mycol.">
        <title>101 Dothideomycetes genomes: a test case for predicting lifestyles and emergence of pathogens.</title>
        <authorList>
            <person name="Haridas S."/>
            <person name="Albert R."/>
            <person name="Binder M."/>
            <person name="Bloem J."/>
            <person name="Labutti K."/>
            <person name="Salamov A."/>
            <person name="Andreopoulos B."/>
            <person name="Baker S."/>
            <person name="Barry K."/>
            <person name="Bills G."/>
            <person name="Bluhm B."/>
            <person name="Cannon C."/>
            <person name="Castanera R."/>
            <person name="Culley D."/>
            <person name="Daum C."/>
            <person name="Ezra D."/>
            <person name="Gonzalez J."/>
            <person name="Henrissat B."/>
            <person name="Kuo A."/>
            <person name="Liang C."/>
            <person name="Lipzen A."/>
            <person name="Lutzoni F."/>
            <person name="Magnuson J."/>
            <person name="Mondo S."/>
            <person name="Nolan M."/>
            <person name="Ohm R."/>
            <person name="Pangilinan J."/>
            <person name="Park H.-J."/>
            <person name="Ramirez L."/>
            <person name="Alfaro M."/>
            <person name="Sun H."/>
            <person name="Tritt A."/>
            <person name="Yoshinaga Y."/>
            <person name="Zwiers L.-H."/>
            <person name="Turgeon B."/>
            <person name="Goodwin S."/>
            <person name="Spatafora J."/>
            <person name="Crous P."/>
            <person name="Grigoriev I."/>
        </authorList>
    </citation>
    <scope>NUCLEOTIDE SEQUENCE</scope>
    <source>
        <strain evidence="2">CBS 130266</strain>
    </source>
</reference>
<feature type="compositionally biased region" description="Basic residues" evidence="1">
    <location>
        <begin position="383"/>
        <end position="406"/>
    </location>
</feature>
<sequence length="883" mass="97746">MAQNPGDDPSFAANVASYRSMAVQWCREELESVQSTVGAVKMPDMFPSLAIERDREGNLSDQTSLNENSILAYENANTAWTPLGDDAAKEERRKVVSQSMSRLEDAFDHPIASTVIAPKDEQEIPEQDWSNQPTPEHLDLRGIEGNRQWSHDVEANCRKMKGKHSQESPSYAAVSGYLNDTSEAAIKSELRIKDVGVGDLFPYYGQASSHAETAKDAATTMNAATPDGKSSDHSSTCNIQEKGGPSDTFLLHYLAPNHTDIAKKATTTSIMLESEEESHDCDSDADVEDIDTRIAWQIEEKELLRQLEEIERKEKEKARLDREQREPDRSHRRQISEAIVAAGIAGAEAHSQHQESQEDQANLSTLSNTVRNNVGSETAFHMKNTRGRVRSRSRSRSRSLSRSRGFFRSKSRSTFEGKRAAGVAALAALGALVRTGKSKTQGSSRMSDPHDDTNIRGFQKEASLSISSATEAHRKQQGKPESGPESIHEQVPNFSGYASEKDEEFNTNPLGLPLPHPRSSVALSDDAPSGLFDWSQPASDNYTQAIEDWNGSNSPQLRSRSAPRISKIEEERETVTTGKFSTWGLASKAVDASWDDDFGLRENQDVAFNKGTKLIEAASTEHQEYSQLKPVGQNLPRSITEGWTKPQIETSSAKIFDSLPVQSTVMSLPSACDSDIESLAGSVFSYGGSSYTSMTSAMSMELFINTTERLVSLVLNNKELKALCMEAVENANVGPDRFERNFRRLLTTFGLGLSKEANEEDQKLAGEFVRRQSGRIARTIRQSCAESSQNRTQKFLEGPKKGEVDSSTEDEDGHQGIDGEQLRHFFKVKLFILQSEAFKALRAGLADFVNPTFESKLKELAGKVTRSREKYGVTLAELKDFRR</sequence>
<feature type="region of interest" description="Disordered" evidence="1">
    <location>
        <begin position="467"/>
        <end position="565"/>
    </location>
</feature>
<dbReference type="OrthoDB" id="5355526at2759"/>
<feature type="compositionally biased region" description="Polar residues" evidence="1">
    <location>
        <begin position="781"/>
        <end position="793"/>
    </location>
</feature>
<feature type="region of interest" description="Disordered" evidence="1">
    <location>
        <begin position="781"/>
        <end position="816"/>
    </location>
</feature>
<dbReference type="Proteomes" id="UP000800235">
    <property type="component" value="Unassembled WGS sequence"/>
</dbReference>
<feature type="region of interest" description="Disordered" evidence="1">
    <location>
        <begin position="436"/>
        <end position="455"/>
    </location>
</feature>
<protein>
    <submittedName>
        <fullName evidence="2">Uncharacterized protein</fullName>
    </submittedName>
</protein>
<feature type="compositionally biased region" description="Polar residues" evidence="1">
    <location>
        <begin position="536"/>
        <end position="559"/>
    </location>
</feature>
<feature type="region of interest" description="Disordered" evidence="1">
    <location>
        <begin position="373"/>
        <end position="406"/>
    </location>
</feature>
<comment type="caution">
    <text evidence="2">The sequence shown here is derived from an EMBL/GenBank/DDBJ whole genome shotgun (WGS) entry which is preliminary data.</text>
</comment>
<feature type="region of interest" description="Disordered" evidence="1">
    <location>
        <begin position="314"/>
        <end position="334"/>
    </location>
</feature>
<name>A0A9P4NHS9_9PEZI</name>